<comment type="caution">
    <text evidence="2">The sequence shown here is derived from an EMBL/GenBank/DDBJ whole genome shotgun (WGS) entry which is preliminary data.</text>
</comment>
<name>A0A2H0BUQ4_9BACT</name>
<keyword evidence="1" id="KW-0472">Membrane</keyword>
<dbReference type="EMBL" id="PCTA01000026">
    <property type="protein sequence ID" value="PIP61412.1"/>
    <property type="molecule type" value="Genomic_DNA"/>
</dbReference>
<accession>A0A2H0BUQ4</accession>
<proteinExistence type="predicted"/>
<feature type="transmembrane region" description="Helical" evidence="1">
    <location>
        <begin position="255"/>
        <end position="278"/>
    </location>
</feature>
<keyword evidence="1" id="KW-0812">Transmembrane</keyword>
<evidence type="ECO:0000313" key="3">
    <source>
        <dbReference type="Proteomes" id="UP000231246"/>
    </source>
</evidence>
<evidence type="ECO:0000256" key="1">
    <source>
        <dbReference type="SAM" id="Phobius"/>
    </source>
</evidence>
<organism evidence="2 3">
    <name type="scientific">Candidatus Roizmanbacteria bacterium CG22_combo_CG10-13_8_21_14_all_38_20</name>
    <dbReference type="NCBI Taxonomy" id="1974862"/>
    <lineage>
        <taxon>Bacteria</taxon>
        <taxon>Candidatus Roizmaniibacteriota</taxon>
    </lineage>
</organism>
<feature type="transmembrane region" description="Helical" evidence="1">
    <location>
        <begin position="41"/>
        <end position="59"/>
    </location>
</feature>
<keyword evidence="1" id="KW-1133">Transmembrane helix</keyword>
<reference evidence="2 3" key="1">
    <citation type="submission" date="2017-09" db="EMBL/GenBank/DDBJ databases">
        <title>Depth-based differentiation of microbial function through sediment-hosted aquifers and enrichment of novel symbionts in the deep terrestrial subsurface.</title>
        <authorList>
            <person name="Probst A.J."/>
            <person name="Ladd B."/>
            <person name="Jarett J.K."/>
            <person name="Geller-Mcgrath D.E."/>
            <person name="Sieber C.M."/>
            <person name="Emerson J.B."/>
            <person name="Anantharaman K."/>
            <person name="Thomas B.C."/>
            <person name="Malmstrom R."/>
            <person name="Stieglmeier M."/>
            <person name="Klingl A."/>
            <person name="Woyke T."/>
            <person name="Ryan C.M."/>
            <person name="Banfield J.F."/>
        </authorList>
    </citation>
    <scope>NUCLEOTIDE SEQUENCE [LARGE SCALE GENOMIC DNA]</scope>
    <source>
        <strain evidence="2">CG22_combo_CG10-13_8_21_14_all_38_20</strain>
    </source>
</reference>
<gene>
    <name evidence="2" type="ORF">COW99_03875</name>
</gene>
<protein>
    <submittedName>
        <fullName evidence="2">Uncharacterized protein</fullName>
    </submittedName>
</protein>
<feature type="transmembrane region" description="Helical" evidence="1">
    <location>
        <begin position="143"/>
        <end position="164"/>
    </location>
</feature>
<feature type="transmembrane region" description="Helical" evidence="1">
    <location>
        <begin position="290"/>
        <end position="315"/>
    </location>
</feature>
<feature type="transmembrane region" description="Helical" evidence="1">
    <location>
        <begin position="115"/>
        <end position="137"/>
    </location>
</feature>
<dbReference type="Proteomes" id="UP000231246">
    <property type="component" value="Unassembled WGS sequence"/>
</dbReference>
<sequence>MDLDNQAPSYSSGYTRSAHLNRKEEAVHNEQITNNIFLRQVVPITLAVILFILLSLGLHDLLTWVNSVHGFNLDLSLHISSIVFGALIYFKTSVDFGIFIGRLMHLYPGWKNRIAIELGTALGNALGTIAILLLWLFVAQIDFLLAFMIAFSSLVLLELAFVGLEHFNHWQEEASILGFLYNLVEKPLSFINKIQGPLLRRVLPGLGEVFRGLEDEETGEKLAVSWGKLLMFSLTIPILLGADDFAGYVPAFSLVTIYGFAVGIFGAHALLNIALFVSPRHTISFVRNSFIAYVGTVAFIILAVFGFVEVVRILLY</sequence>
<evidence type="ECO:0000313" key="2">
    <source>
        <dbReference type="EMBL" id="PIP61412.1"/>
    </source>
</evidence>
<feature type="transmembrane region" description="Helical" evidence="1">
    <location>
        <begin position="79"/>
        <end position="103"/>
    </location>
</feature>
<dbReference type="AlphaFoldDB" id="A0A2H0BUQ4"/>